<evidence type="ECO:0000259" key="2">
    <source>
        <dbReference type="Pfam" id="PF04282"/>
    </source>
</evidence>
<feature type="domain" description="DUF438" evidence="2">
    <location>
        <begin position="82"/>
        <end position="145"/>
    </location>
</feature>
<dbReference type="PANTHER" id="PTHR39966">
    <property type="entry name" value="BLL2471 PROTEIN-RELATED"/>
    <property type="match status" value="1"/>
</dbReference>
<evidence type="ECO:0000259" key="1">
    <source>
        <dbReference type="Pfam" id="PF01814"/>
    </source>
</evidence>
<dbReference type="Pfam" id="PF01814">
    <property type="entry name" value="Hemerythrin"/>
    <property type="match status" value="1"/>
</dbReference>
<dbReference type="Proteomes" id="UP001242021">
    <property type="component" value="Chromosome"/>
</dbReference>
<accession>A0AAJ6KAY5</accession>
<dbReference type="InterPro" id="IPR007380">
    <property type="entry name" value="DUF438"/>
</dbReference>
<dbReference type="Pfam" id="PF04282">
    <property type="entry name" value="DUF438"/>
    <property type="match status" value="1"/>
</dbReference>
<organism evidence="4 5">
    <name type="scientific">Brachyspira pilosicoli</name>
    <name type="common">Serpulina pilosicoli</name>
    <dbReference type="NCBI Taxonomy" id="52584"/>
    <lineage>
        <taxon>Bacteria</taxon>
        <taxon>Pseudomonadati</taxon>
        <taxon>Spirochaetota</taxon>
        <taxon>Spirochaetia</taxon>
        <taxon>Brachyspirales</taxon>
        <taxon>Brachyspiraceae</taxon>
        <taxon>Brachyspira</taxon>
    </lineage>
</organism>
<evidence type="ECO:0000313" key="4">
    <source>
        <dbReference type="EMBL" id="WIH93812.1"/>
    </source>
</evidence>
<dbReference type="Gene3D" id="1.20.120.520">
    <property type="entry name" value="nmb1532 protein domain like"/>
    <property type="match status" value="1"/>
</dbReference>
<dbReference type="SUPFAM" id="SSF140683">
    <property type="entry name" value="SP0561-like"/>
    <property type="match status" value="1"/>
</dbReference>
<dbReference type="InterPro" id="IPR015077">
    <property type="entry name" value="DUF1858"/>
</dbReference>
<dbReference type="Pfam" id="PF08984">
    <property type="entry name" value="DUF1858"/>
    <property type="match status" value="1"/>
</dbReference>
<dbReference type="InterPro" id="IPR012312">
    <property type="entry name" value="Hemerythrin-like"/>
</dbReference>
<feature type="domain" description="Hemerythrin-like" evidence="1">
    <location>
        <begin position="164"/>
        <end position="267"/>
    </location>
</feature>
<name>A0AAJ6KAY5_BRAPL</name>
<dbReference type="Gene3D" id="1.10.3910.10">
    <property type="entry name" value="SP0561-like"/>
    <property type="match status" value="1"/>
</dbReference>
<sequence>MNTFININESVYSICKNNSKIRDILYDLGFKSIKNQVMFNTIAKKITIKKALEIKNISEVELIKKFKENGFYISNNNRNSILKKIIVRLHNNENIDDIKKEFDSKLTKVSAVEIHNAMHELIKEGMDIDEAKEYFYIRSLILKDAISNDVDIDEDYIMYFKNRNREIEKLLKDILENKNRYIFDKLYDKVKKHYIKKETLFFLELKKHNNDEPSKVMSKVDKDIIDYMDYIKNNNLDDNTFFIEMHKLCGNINDMIFKEENILIPLAISVLPEDELKYIKENYIK</sequence>
<dbReference type="PANTHER" id="PTHR39966:SF3">
    <property type="entry name" value="DUF438 DOMAIN-CONTAINING PROTEIN"/>
    <property type="match status" value="1"/>
</dbReference>
<proteinExistence type="predicted"/>
<evidence type="ECO:0000313" key="5">
    <source>
        <dbReference type="Proteomes" id="UP001242021"/>
    </source>
</evidence>
<dbReference type="RefSeq" id="WP_284602238.1">
    <property type="nucleotide sequence ID" value="NZ_CP098752.1"/>
</dbReference>
<reference evidence="4" key="1">
    <citation type="submission" date="2022-06" db="EMBL/GenBank/DDBJ databases">
        <title>Brachyspira pilosicoli from pigs in Switzerland.</title>
        <authorList>
            <person name="Schmitt S."/>
            <person name="Arnold M."/>
            <person name="Rossano A."/>
            <person name="Perreten V."/>
        </authorList>
    </citation>
    <scope>NUCLEOTIDE SEQUENCE</scope>
    <source>
        <strain evidence="4">MEI4028</strain>
    </source>
</reference>
<feature type="domain" description="DUF1858" evidence="3">
    <location>
        <begin position="5"/>
        <end position="63"/>
    </location>
</feature>
<dbReference type="GO" id="GO:0005886">
    <property type="term" value="C:plasma membrane"/>
    <property type="evidence" value="ECO:0007669"/>
    <property type="project" value="TreeGrafter"/>
</dbReference>
<evidence type="ECO:0000259" key="3">
    <source>
        <dbReference type="Pfam" id="PF08984"/>
    </source>
</evidence>
<dbReference type="InterPro" id="IPR038062">
    <property type="entry name" value="ScdA-like_N_sf"/>
</dbReference>
<protein>
    <submittedName>
        <fullName evidence="4">DUF438 domain-containing protein</fullName>
    </submittedName>
</protein>
<dbReference type="AlphaFoldDB" id="A0AAJ6KAY5"/>
<dbReference type="EMBL" id="CP098754">
    <property type="protein sequence ID" value="WIH93812.1"/>
    <property type="molecule type" value="Genomic_DNA"/>
</dbReference>
<gene>
    <name evidence="4" type="ORF">NEH99_05850</name>
</gene>